<sequence>MNPKLKHNLTLLICLGLLFSIPIVGKTWSAHGMAPALGTAILVVISTLLGPLAFLVGSLVDTGFVNTSYLTTSKELALLLGTGTLLFLGWIYLLFRRSARSTMVFLLVTSWALLGVSFCIVIVFTHTT</sequence>
<gene>
    <name evidence="2" type="ORF">EYC82_10680</name>
</gene>
<feature type="transmembrane region" description="Helical" evidence="1">
    <location>
        <begin position="76"/>
        <end position="95"/>
    </location>
</feature>
<accession>A0ABT3T6C5</accession>
<feature type="transmembrane region" description="Helical" evidence="1">
    <location>
        <begin position="6"/>
        <end position="24"/>
    </location>
</feature>
<evidence type="ECO:0000256" key="1">
    <source>
        <dbReference type="SAM" id="Phobius"/>
    </source>
</evidence>
<proteinExistence type="predicted"/>
<keyword evidence="1" id="KW-0472">Membrane</keyword>
<reference evidence="2" key="1">
    <citation type="submission" date="2019-02" db="EMBL/GenBank/DDBJ databases">
        <authorList>
            <person name="Li S.-H."/>
        </authorList>
    </citation>
    <scope>NUCLEOTIDE SEQUENCE</scope>
    <source>
        <strain evidence="2">IMCC11814</strain>
    </source>
</reference>
<keyword evidence="1" id="KW-1133">Transmembrane helix</keyword>
<keyword evidence="1" id="KW-0812">Transmembrane</keyword>
<dbReference type="RefSeq" id="WP_279249525.1">
    <property type="nucleotide sequence ID" value="NZ_SHNO01000001.1"/>
</dbReference>
<comment type="caution">
    <text evidence="2">The sequence shown here is derived from an EMBL/GenBank/DDBJ whole genome shotgun (WGS) entry which is preliminary data.</text>
</comment>
<evidence type="ECO:0000313" key="3">
    <source>
        <dbReference type="Proteomes" id="UP001143304"/>
    </source>
</evidence>
<name>A0ABT3T6C5_9GAMM</name>
<evidence type="ECO:0000313" key="2">
    <source>
        <dbReference type="EMBL" id="MCX2977818.1"/>
    </source>
</evidence>
<protein>
    <submittedName>
        <fullName evidence="2">Uncharacterized protein</fullName>
    </submittedName>
</protein>
<feature type="transmembrane region" description="Helical" evidence="1">
    <location>
        <begin position="102"/>
        <end position="124"/>
    </location>
</feature>
<dbReference type="EMBL" id="SHNO01000001">
    <property type="protein sequence ID" value="MCX2977818.1"/>
    <property type="molecule type" value="Genomic_DNA"/>
</dbReference>
<feature type="transmembrane region" description="Helical" evidence="1">
    <location>
        <begin position="36"/>
        <end position="56"/>
    </location>
</feature>
<organism evidence="2 3">
    <name type="scientific">Candidatus Marimicrobium litorale</name>
    <dbReference type="NCBI Taxonomy" id="2518991"/>
    <lineage>
        <taxon>Bacteria</taxon>
        <taxon>Pseudomonadati</taxon>
        <taxon>Pseudomonadota</taxon>
        <taxon>Gammaproteobacteria</taxon>
        <taxon>Cellvibrionales</taxon>
        <taxon>Halieaceae</taxon>
        <taxon>Marimicrobium</taxon>
    </lineage>
</organism>
<keyword evidence="3" id="KW-1185">Reference proteome</keyword>
<dbReference type="Proteomes" id="UP001143304">
    <property type="component" value="Unassembled WGS sequence"/>
</dbReference>